<gene>
    <name evidence="1" type="ORF">GTA51_02375</name>
</gene>
<dbReference type="EMBL" id="WVUD01000002">
    <property type="protein sequence ID" value="MYL81984.1"/>
    <property type="molecule type" value="Genomic_DNA"/>
</dbReference>
<organism evidence="1 2">
    <name type="scientific">Solidesulfovibrio aerotolerans</name>
    <dbReference type="NCBI Taxonomy" id="295255"/>
    <lineage>
        <taxon>Bacteria</taxon>
        <taxon>Pseudomonadati</taxon>
        <taxon>Thermodesulfobacteriota</taxon>
        <taxon>Desulfovibrionia</taxon>
        <taxon>Desulfovibrionales</taxon>
        <taxon>Desulfovibrionaceae</taxon>
        <taxon>Solidesulfovibrio</taxon>
    </lineage>
</organism>
<dbReference type="Proteomes" id="UP000482487">
    <property type="component" value="Unassembled WGS sequence"/>
</dbReference>
<evidence type="ECO:0000313" key="2">
    <source>
        <dbReference type="Proteomes" id="UP000482487"/>
    </source>
</evidence>
<proteinExistence type="predicted"/>
<sequence length="159" mass="17613">MSLYVLNQSKNFFKYPTVGERLRSLKSAFLLRQECKEGSVSAVAVGKGKIYGHRVLVIDERSASEKIEQLEDFCMNLSNKIVSLHQLVDSIDAKLLGMISDNENSINGEISRLEALVESNSIGYVPWLEVGICSFAVGVLLSSFPSLVVKFVVYVKACF</sequence>
<dbReference type="AlphaFoldDB" id="A0A7C9IJV6"/>
<comment type="caution">
    <text evidence="1">The sequence shown here is derived from an EMBL/GenBank/DDBJ whole genome shotgun (WGS) entry which is preliminary data.</text>
</comment>
<evidence type="ECO:0000313" key="1">
    <source>
        <dbReference type="EMBL" id="MYL81984.1"/>
    </source>
</evidence>
<accession>A0A7C9IJV6</accession>
<reference evidence="1 2" key="1">
    <citation type="submission" date="2020-01" db="EMBL/GenBank/DDBJ databases">
        <title>Genome sequence of Desulfovibrio aerotolerans DSM 16695(T).</title>
        <authorList>
            <person name="Karnachuk O."/>
            <person name="Avakyan M."/>
            <person name="Mardanov A."/>
            <person name="Kadnikov V."/>
            <person name="Ravin N."/>
        </authorList>
    </citation>
    <scope>NUCLEOTIDE SEQUENCE [LARGE SCALE GENOMIC DNA]</scope>
    <source>
        <strain evidence="1 2">DSM 16695</strain>
    </source>
</reference>
<keyword evidence="2" id="KW-1185">Reference proteome</keyword>
<name>A0A7C9IJV6_9BACT</name>
<protein>
    <submittedName>
        <fullName evidence="1">Uncharacterized protein</fullName>
    </submittedName>
</protein>